<evidence type="ECO:0000256" key="2">
    <source>
        <dbReference type="ARBA" id="ARBA00022670"/>
    </source>
</evidence>
<dbReference type="InterPro" id="IPR000064">
    <property type="entry name" value="NLP_P60_dom"/>
</dbReference>
<dbReference type="Pfam" id="PF18348">
    <property type="entry name" value="SH3_16"/>
    <property type="match status" value="1"/>
</dbReference>
<dbReference type="Proteomes" id="UP000006833">
    <property type="component" value="Chromosome"/>
</dbReference>
<feature type="domain" description="NlpC/P60" evidence="5">
    <location>
        <begin position="150"/>
        <end position="279"/>
    </location>
</feature>
<reference evidence="7" key="1">
    <citation type="journal article" date="2010" name="ISME J.">
        <title>The complete genome sequence of the algal symbiont Dinoroseobacter shibae: a hitchhiker's guide to life in the sea.</title>
        <authorList>
            <person name="Wagner-Dobler I."/>
            <person name="Ballhausen B."/>
            <person name="Berger M."/>
            <person name="Brinkhoff T."/>
            <person name="Buchholz I."/>
            <person name="Bunk B."/>
            <person name="Cypionka H."/>
            <person name="Daniel R."/>
            <person name="Drepper T."/>
            <person name="Gerdts G."/>
            <person name="Hahnke S."/>
            <person name="Han C."/>
            <person name="Jahn D."/>
            <person name="Kalhoefer D."/>
            <person name="Kiss H."/>
            <person name="Klenk H.P."/>
            <person name="Kyrpides N."/>
            <person name="Liebl W."/>
            <person name="Liesegang H."/>
            <person name="Meincke L."/>
            <person name="Pati A."/>
            <person name="Petersen J."/>
            <person name="Piekarski T."/>
            <person name="Pommerenke C."/>
            <person name="Pradella S."/>
            <person name="Pukall R."/>
            <person name="Rabus R."/>
            <person name="Stackebrandt E."/>
            <person name="Thole S."/>
            <person name="Thompson L."/>
            <person name="Tielen P."/>
            <person name="Tomasch J."/>
            <person name="von Jan M."/>
            <person name="Wanphrut N."/>
            <person name="Wichels A."/>
            <person name="Zech H."/>
            <person name="Simon M."/>
        </authorList>
    </citation>
    <scope>NUCLEOTIDE SEQUENCE [LARGE SCALE GENOMIC DNA]</scope>
    <source>
        <strain evidence="7">DSM 16493 / NCIMB 14021 / DFL 12</strain>
    </source>
</reference>
<dbReference type="MEROPS" id="C40.001"/>
<dbReference type="Pfam" id="PF00877">
    <property type="entry name" value="NLPC_P60"/>
    <property type="match status" value="1"/>
</dbReference>
<dbReference type="eggNOG" id="COG0791">
    <property type="taxonomic scope" value="Bacteria"/>
</dbReference>
<dbReference type="PROSITE" id="PS51935">
    <property type="entry name" value="NLPC_P60"/>
    <property type="match status" value="1"/>
</dbReference>
<dbReference type="OrthoDB" id="9813368at2"/>
<gene>
    <name evidence="6" type="ordered locus">Dshi_3233</name>
</gene>
<dbReference type="InterPro" id="IPR038765">
    <property type="entry name" value="Papain-like_cys_pep_sf"/>
</dbReference>
<protein>
    <submittedName>
        <fullName evidence="6">NLP/P60 protein</fullName>
    </submittedName>
</protein>
<evidence type="ECO:0000313" key="7">
    <source>
        <dbReference type="Proteomes" id="UP000006833"/>
    </source>
</evidence>
<dbReference type="InterPro" id="IPR041382">
    <property type="entry name" value="SH3_16"/>
</dbReference>
<dbReference type="InterPro" id="IPR051202">
    <property type="entry name" value="Peptidase_C40"/>
</dbReference>
<evidence type="ECO:0000256" key="1">
    <source>
        <dbReference type="ARBA" id="ARBA00007074"/>
    </source>
</evidence>
<dbReference type="STRING" id="398580.Dshi_3233"/>
<dbReference type="PANTHER" id="PTHR47053">
    <property type="entry name" value="MUREIN DD-ENDOPEPTIDASE MEPH-RELATED"/>
    <property type="match status" value="1"/>
</dbReference>
<comment type="similarity">
    <text evidence="1">Belongs to the peptidase C40 family.</text>
</comment>
<sequence>MTGPDPRRTPFDGTTALEVLRGAVPAARFTPGRAAQVVWPETPLLRRPGGAIDKTLLMGEPVTVISEGAGAAFVQSGWDGYVGYADPAALGPARAATHVATARGSHLYTEPDFKSPPRFAVSLGTAHSVTGQTDGFLETPHGFLPVQHAAALPTRLPPPETARRLRGTPYLWGGNSGTGIDCSGLVQLACRLAGIVAPRDSDQQAAELGTPLPPDAALQAGDLVFWKGHVGMMASATDLIHANAHHMAVAQEPLSEAAARIAANEFGAITDRRRLPEWA</sequence>
<keyword evidence="3" id="KW-0378">Hydrolase</keyword>
<keyword evidence="2" id="KW-0645">Protease</keyword>
<dbReference type="AlphaFoldDB" id="A8LMP1"/>
<evidence type="ECO:0000313" key="6">
    <source>
        <dbReference type="EMBL" id="ABV94966.1"/>
    </source>
</evidence>
<dbReference type="PANTHER" id="PTHR47053:SF1">
    <property type="entry name" value="MUREIN DD-ENDOPEPTIDASE MEPH-RELATED"/>
    <property type="match status" value="1"/>
</dbReference>
<evidence type="ECO:0000256" key="3">
    <source>
        <dbReference type="ARBA" id="ARBA00022801"/>
    </source>
</evidence>
<dbReference type="SUPFAM" id="SSF54001">
    <property type="entry name" value="Cysteine proteinases"/>
    <property type="match status" value="1"/>
</dbReference>
<keyword evidence="7" id="KW-1185">Reference proteome</keyword>
<dbReference type="HOGENOM" id="CLU_016043_13_3_5"/>
<keyword evidence="4" id="KW-0788">Thiol protease</keyword>
<accession>A8LMP1</accession>
<dbReference type="GO" id="GO:0006508">
    <property type="term" value="P:proteolysis"/>
    <property type="evidence" value="ECO:0007669"/>
    <property type="project" value="UniProtKB-KW"/>
</dbReference>
<evidence type="ECO:0000256" key="4">
    <source>
        <dbReference type="ARBA" id="ARBA00022807"/>
    </source>
</evidence>
<organism evidence="6 7">
    <name type="scientific">Dinoroseobacter shibae (strain DSM 16493 / NCIMB 14021 / DFL 12)</name>
    <dbReference type="NCBI Taxonomy" id="398580"/>
    <lineage>
        <taxon>Bacteria</taxon>
        <taxon>Pseudomonadati</taxon>
        <taxon>Pseudomonadota</taxon>
        <taxon>Alphaproteobacteria</taxon>
        <taxon>Rhodobacterales</taxon>
        <taxon>Roseobacteraceae</taxon>
        <taxon>Dinoroseobacter</taxon>
    </lineage>
</organism>
<name>A8LMP1_DINSH</name>
<dbReference type="EMBL" id="CP000830">
    <property type="protein sequence ID" value="ABV94966.1"/>
    <property type="molecule type" value="Genomic_DNA"/>
</dbReference>
<proteinExistence type="inferred from homology"/>
<dbReference type="GO" id="GO:0008234">
    <property type="term" value="F:cysteine-type peptidase activity"/>
    <property type="evidence" value="ECO:0007669"/>
    <property type="project" value="UniProtKB-KW"/>
</dbReference>
<dbReference type="Gene3D" id="3.90.1720.10">
    <property type="entry name" value="endopeptidase domain like (from Nostoc punctiforme)"/>
    <property type="match status" value="1"/>
</dbReference>
<dbReference type="RefSeq" id="WP_012179893.1">
    <property type="nucleotide sequence ID" value="NC_009952.1"/>
</dbReference>
<evidence type="ECO:0000259" key="5">
    <source>
        <dbReference type="PROSITE" id="PS51935"/>
    </source>
</evidence>
<dbReference type="KEGG" id="dsh:Dshi_3233"/>